<feature type="non-terminal residue" evidence="2">
    <location>
        <position position="1"/>
    </location>
</feature>
<organism evidence="2 3">
    <name type="scientific">Pristionchus entomophagus</name>
    <dbReference type="NCBI Taxonomy" id="358040"/>
    <lineage>
        <taxon>Eukaryota</taxon>
        <taxon>Metazoa</taxon>
        <taxon>Ecdysozoa</taxon>
        <taxon>Nematoda</taxon>
        <taxon>Chromadorea</taxon>
        <taxon>Rhabditida</taxon>
        <taxon>Rhabditina</taxon>
        <taxon>Diplogasteromorpha</taxon>
        <taxon>Diplogasteroidea</taxon>
        <taxon>Neodiplogasteridae</taxon>
        <taxon>Pristionchus</taxon>
    </lineage>
</organism>
<gene>
    <name evidence="2" type="ORF">PENTCL1PPCAC_30086</name>
</gene>
<comment type="caution">
    <text evidence="2">The sequence shown here is derived from an EMBL/GenBank/DDBJ whole genome shotgun (WGS) entry which is preliminary data.</text>
</comment>
<keyword evidence="1" id="KW-0732">Signal</keyword>
<accession>A0AAV5ULK9</accession>
<feature type="chain" id="PRO_5043428274" evidence="1">
    <location>
        <begin position="23"/>
        <end position="77"/>
    </location>
</feature>
<dbReference type="Proteomes" id="UP001432027">
    <property type="component" value="Unassembled WGS sequence"/>
</dbReference>
<keyword evidence="3" id="KW-1185">Reference proteome</keyword>
<evidence type="ECO:0000256" key="1">
    <source>
        <dbReference type="SAM" id="SignalP"/>
    </source>
</evidence>
<dbReference type="EMBL" id="BTSX01000006">
    <property type="protein sequence ID" value="GMT07912.1"/>
    <property type="molecule type" value="Genomic_DNA"/>
</dbReference>
<reference evidence="2" key="1">
    <citation type="submission" date="2023-10" db="EMBL/GenBank/DDBJ databases">
        <title>Genome assembly of Pristionchus species.</title>
        <authorList>
            <person name="Yoshida K."/>
            <person name="Sommer R.J."/>
        </authorList>
    </citation>
    <scope>NUCLEOTIDE SEQUENCE</scope>
    <source>
        <strain evidence="2">RS0144</strain>
    </source>
</reference>
<dbReference type="AlphaFoldDB" id="A0AAV5ULK9"/>
<protein>
    <submittedName>
        <fullName evidence="2">Uncharacterized protein</fullName>
    </submittedName>
</protein>
<name>A0AAV5ULK9_9BILA</name>
<evidence type="ECO:0000313" key="3">
    <source>
        <dbReference type="Proteomes" id="UP001432027"/>
    </source>
</evidence>
<feature type="signal peptide" evidence="1">
    <location>
        <begin position="1"/>
        <end position="22"/>
    </location>
</feature>
<sequence>KMLYRHALLLILAFAITLFTQGQTYDETAPAGYEYAMKKRFRAEPVRFGKRAPREPVRFGKRSSGQRLYPFELPIEY</sequence>
<proteinExistence type="predicted"/>
<evidence type="ECO:0000313" key="2">
    <source>
        <dbReference type="EMBL" id="GMT07912.1"/>
    </source>
</evidence>